<feature type="region of interest" description="Disordered" evidence="1">
    <location>
        <begin position="305"/>
        <end position="336"/>
    </location>
</feature>
<gene>
    <name evidence="3" type="ORF">EPUL_001346</name>
</gene>
<evidence type="ECO:0000259" key="2">
    <source>
        <dbReference type="PROSITE" id="PS50006"/>
    </source>
</evidence>
<feature type="compositionally biased region" description="Acidic residues" evidence="1">
    <location>
        <begin position="324"/>
        <end position="336"/>
    </location>
</feature>
<evidence type="ECO:0000313" key="3">
    <source>
        <dbReference type="EMBL" id="POS88148.1"/>
    </source>
</evidence>
<accession>A0A2S4Q1I4</accession>
<dbReference type="SUPFAM" id="SSF49879">
    <property type="entry name" value="SMAD/FHA domain"/>
    <property type="match status" value="1"/>
</dbReference>
<dbReference type="EMBL" id="PEDP01000026">
    <property type="protein sequence ID" value="POS88148.1"/>
    <property type="molecule type" value="Genomic_DNA"/>
</dbReference>
<proteinExistence type="predicted"/>
<keyword evidence="4" id="KW-1185">Reference proteome</keyword>
<name>A0A2S4Q1I4_9PEZI</name>
<dbReference type="AlphaFoldDB" id="A0A2S4Q1I4"/>
<dbReference type="InterPro" id="IPR008984">
    <property type="entry name" value="SMAD_FHA_dom_sf"/>
</dbReference>
<dbReference type="InterPro" id="IPR000253">
    <property type="entry name" value="FHA_dom"/>
</dbReference>
<protein>
    <recommendedName>
        <fullName evidence="2">FHA domain-containing protein</fullName>
    </recommendedName>
</protein>
<dbReference type="Proteomes" id="UP000237438">
    <property type="component" value="Unassembled WGS sequence"/>
</dbReference>
<comment type="caution">
    <text evidence="3">The sequence shown here is derived from an EMBL/GenBank/DDBJ whole genome shotgun (WGS) entry which is preliminary data.</text>
</comment>
<evidence type="ECO:0000256" key="1">
    <source>
        <dbReference type="SAM" id="MobiDB-lite"/>
    </source>
</evidence>
<dbReference type="PROSITE" id="PS50006">
    <property type="entry name" value="FHA_DOMAIN"/>
    <property type="match status" value="1"/>
</dbReference>
<evidence type="ECO:0000313" key="4">
    <source>
        <dbReference type="Proteomes" id="UP000237438"/>
    </source>
</evidence>
<organism evidence="3 4">
    <name type="scientific">Erysiphe pulchra</name>
    <dbReference type="NCBI Taxonomy" id="225359"/>
    <lineage>
        <taxon>Eukaryota</taxon>
        <taxon>Fungi</taxon>
        <taxon>Dikarya</taxon>
        <taxon>Ascomycota</taxon>
        <taxon>Pezizomycotina</taxon>
        <taxon>Leotiomycetes</taxon>
        <taxon>Erysiphales</taxon>
        <taxon>Erysiphaceae</taxon>
        <taxon>Erysiphe</taxon>
    </lineage>
</organism>
<feature type="region of interest" description="Disordered" evidence="1">
    <location>
        <begin position="1"/>
        <end position="48"/>
    </location>
</feature>
<dbReference type="OrthoDB" id="5348546at2759"/>
<feature type="domain" description="FHA" evidence="2">
    <location>
        <begin position="121"/>
        <end position="174"/>
    </location>
</feature>
<feature type="compositionally biased region" description="Polar residues" evidence="1">
    <location>
        <begin position="305"/>
        <end position="317"/>
    </location>
</feature>
<feature type="compositionally biased region" description="Polar residues" evidence="1">
    <location>
        <begin position="1"/>
        <end position="23"/>
    </location>
</feature>
<sequence length="506" mass="56825">MSVSSRCSPERTNSLQQSISPLTGQKRPPPTLLPAFEPFSSSPGFQRPSKRQAFAVSSNIQSYIARYPTPIPSSTTGILSSPPPQVYSRQDETQHPPTILSNRLPLSVVPNVLIPESGEIIKIGRSSKSSDFQLSSSRLISRVHVEARYIAASAPLEPNTIEIKCMGWNGLKVHCPGKTWVLAKNDTFTTETEFMEIMIEVQDARVLLVWPGRDQLNFIGAQNDYFDDDKTPTKDHKTFSAYPNLQPSSPIRFDETIEYPISPSPTRRHTIHQFLDKLESMEPADVKVYEDFSLSPEEFTVNDSFASTNRSSPSHTPLSSLESDLSDIDCKDPDEENDPVIHSFGPFGSNLNSGTQDSEVHYSECLSPTLSVHTTASNYAHQSEITNHSINQLAYSSKSSLPLSQIFFQLPSHLKENHSTRHDISENKGFTKSDLQHILNLTKCIGEISREGKDAAGKPLESEYYYILEQDHDESRQAAVQSLRKPSLRSCRKRHKQYYWKKPKTP</sequence>
<reference evidence="3 4" key="1">
    <citation type="submission" date="2017-10" db="EMBL/GenBank/DDBJ databases">
        <title>Development of genomic resources for the powdery mildew, Erysiphe pulchra.</title>
        <authorList>
            <person name="Wadl P.A."/>
            <person name="Mack B.M."/>
            <person name="Moore G."/>
            <person name="Beltz S.B."/>
        </authorList>
    </citation>
    <scope>NUCLEOTIDE SEQUENCE [LARGE SCALE GENOMIC DNA]</scope>
    <source>
        <strain evidence="3">Cflorida</strain>
    </source>
</reference>
<dbReference type="CDD" id="cd22699">
    <property type="entry name" value="FHA_PLM2-like"/>
    <property type="match status" value="1"/>
</dbReference>
<dbReference type="STRING" id="225359.A0A2S4Q1I4"/>
<feature type="region of interest" description="Disordered" evidence="1">
    <location>
        <begin position="73"/>
        <end position="98"/>
    </location>
</feature>